<dbReference type="SMART" id="SM00635">
    <property type="entry name" value="BID_2"/>
    <property type="match status" value="1"/>
</dbReference>
<sequence>MKRGYILTAVSSALLVLGGCSREPDRTVNVAGLVLNHDSLEMVRGEVTRLTAVILPQSSSGEKVAWYTSDGSVAVVDGNGTVTARALGDAEITAICHDIESVCTVSVVEAPDPVVGDWYYSDGTYSAEYKADKTCIGRVFHVGQHENDKSDYSSTGIGSASCRGYVVAAADAVSEPCMWGGYGYMVGTFPVSGTGDRLDNFSDNGGDIDWSGYDYTETLKAWSGASGTGGNVAESWPALAGVMAFEASCPAPQYSSGWFLPSISQLYEMYESTRRVDSEFFAPFAEDSWYWSSSELYMVPESSVVCVDTGYGAVGYRGKNENIALVRPVLAF</sequence>
<reference evidence="2" key="2">
    <citation type="journal article" date="2021" name="PeerJ">
        <title>Extensive microbial diversity within the chicken gut microbiome revealed by metagenomics and culture.</title>
        <authorList>
            <person name="Gilroy R."/>
            <person name="Ravi A."/>
            <person name="Getino M."/>
            <person name="Pursley I."/>
            <person name="Horton D.L."/>
            <person name="Alikhan N.F."/>
            <person name="Baker D."/>
            <person name="Gharbi K."/>
            <person name="Hall N."/>
            <person name="Watson M."/>
            <person name="Adriaenssens E.M."/>
            <person name="Foster-Nyarko E."/>
            <person name="Jarju S."/>
            <person name="Secka A."/>
            <person name="Antonio M."/>
            <person name="Oren A."/>
            <person name="Chaudhuri R.R."/>
            <person name="La Ragione R."/>
            <person name="Hildebrand F."/>
            <person name="Pallen M.J."/>
        </authorList>
    </citation>
    <scope>NUCLEOTIDE SEQUENCE</scope>
    <source>
        <strain evidence="2">ChiHecec2B26-709</strain>
    </source>
</reference>
<reference evidence="2" key="1">
    <citation type="submission" date="2020-10" db="EMBL/GenBank/DDBJ databases">
        <authorList>
            <person name="Gilroy R."/>
        </authorList>
    </citation>
    <scope>NUCLEOTIDE SEQUENCE</scope>
    <source>
        <strain evidence="2">ChiHecec2B26-709</strain>
    </source>
</reference>
<comment type="caution">
    <text evidence="2">The sequence shown here is derived from an EMBL/GenBank/DDBJ whole genome shotgun (WGS) entry which is preliminary data.</text>
</comment>
<dbReference type="InterPro" id="IPR003343">
    <property type="entry name" value="Big_2"/>
</dbReference>
<dbReference type="PROSITE" id="PS51257">
    <property type="entry name" value="PROKAR_LIPOPROTEIN"/>
    <property type="match status" value="1"/>
</dbReference>
<proteinExistence type="predicted"/>
<dbReference type="AlphaFoldDB" id="A0A9D1KIG0"/>
<name>A0A9D1KIG0_9BACT</name>
<gene>
    <name evidence="2" type="ORF">IAC35_05240</name>
</gene>
<dbReference type="Proteomes" id="UP000886881">
    <property type="component" value="Unassembled WGS sequence"/>
</dbReference>
<dbReference type="EMBL" id="DVLC01000100">
    <property type="protein sequence ID" value="HIT47244.1"/>
    <property type="molecule type" value="Genomic_DNA"/>
</dbReference>
<organism evidence="2 3">
    <name type="scientific">Candidatus Cryptobacteroides merdipullorum</name>
    <dbReference type="NCBI Taxonomy" id="2840771"/>
    <lineage>
        <taxon>Bacteria</taxon>
        <taxon>Pseudomonadati</taxon>
        <taxon>Bacteroidota</taxon>
        <taxon>Bacteroidia</taxon>
        <taxon>Bacteroidales</taxon>
        <taxon>Candidatus Cryptobacteroides</taxon>
    </lineage>
</organism>
<dbReference type="SUPFAM" id="SSF49373">
    <property type="entry name" value="Invasin/intimin cell-adhesion fragments"/>
    <property type="match status" value="1"/>
</dbReference>
<dbReference type="Pfam" id="PF02368">
    <property type="entry name" value="Big_2"/>
    <property type="match status" value="1"/>
</dbReference>
<protein>
    <submittedName>
        <fullName evidence="2">Ig-like domain-containing protein</fullName>
    </submittedName>
</protein>
<evidence type="ECO:0000313" key="2">
    <source>
        <dbReference type="EMBL" id="HIT47244.1"/>
    </source>
</evidence>
<evidence type="ECO:0000313" key="3">
    <source>
        <dbReference type="Proteomes" id="UP000886881"/>
    </source>
</evidence>
<dbReference type="InterPro" id="IPR008964">
    <property type="entry name" value="Invasin/intimin_cell_adhesion"/>
</dbReference>
<accession>A0A9D1KIG0</accession>
<evidence type="ECO:0000259" key="1">
    <source>
        <dbReference type="SMART" id="SM00635"/>
    </source>
</evidence>
<feature type="domain" description="BIG2" evidence="1">
    <location>
        <begin position="29"/>
        <end position="106"/>
    </location>
</feature>
<dbReference type="Gene3D" id="2.60.40.1080">
    <property type="match status" value="1"/>
</dbReference>